<proteinExistence type="predicted"/>
<gene>
    <name evidence="1" type="ORF">OKIOD_LOCUS4090</name>
</gene>
<sequence>MAEYVEVPERGLQVKIKLADYELVEMWYKGELFGDRARFATREPHDSIWKFIESQYYDSMDNLRIQITRRIQALVAHFFKSTPIHEDFFFKKVVIILRPKKSKKLVLKSFKFVPRGSLQVLFPDNVKRMGSLNSLIMYSTVAGSFSTILWQYLTETALVKEYLVPITIVLYRFWYNYDYRRKRYDATIAHLLYNNNLSNNIGVVHEIIDQAENERFMSSILLYCALIHEDTVARGRPDFDGYSIEKIDEKIERWVKEFSKLKTHDFDEFTAIENLKKLKLLHPTKPGLYRAKTLDLAIHDLERTVSTEIIKSVYSTKDELEWNQLVEKRPFSDLYR</sequence>
<reference evidence="1 2" key="1">
    <citation type="submission" date="2021-04" db="EMBL/GenBank/DDBJ databases">
        <authorList>
            <person name="Bliznina A."/>
        </authorList>
    </citation>
    <scope>NUCLEOTIDE SEQUENCE [LARGE SCALE GENOMIC DNA]</scope>
</reference>
<accession>A0ABN7S6S4</accession>
<protein>
    <submittedName>
        <fullName evidence="1">Oidioi.mRNA.OKI2018_I69.PAR.g12532.t1.cds</fullName>
    </submittedName>
</protein>
<dbReference type="Proteomes" id="UP001158576">
    <property type="component" value="Chromosome PAR"/>
</dbReference>
<keyword evidence="2" id="KW-1185">Reference proteome</keyword>
<dbReference type="PANTHER" id="PTHR33645:SF11">
    <property type="entry name" value="AMINOPEPTIDASE (DUF3754)"/>
    <property type="match status" value="1"/>
</dbReference>
<evidence type="ECO:0000313" key="2">
    <source>
        <dbReference type="Proteomes" id="UP001158576"/>
    </source>
</evidence>
<dbReference type="Pfam" id="PF12576">
    <property type="entry name" value="DUF3754"/>
    <property type="match status" value="1"/>
</dbReference>
<dbReference type="PANTHER" id="PTHR33645">
    <property type="entry name" value="AMINOPEPTIDASE (DUF3754)"/>
    <property type="match status" value="1"/>
</dbReference>
<dbReference type="InterPro" id="IPR022227">
    <property type="entry name" value="DUF3754"/>
</dbReference>
<dbReference type="EMBL" id="OU015568">
    <property type="protein sequence ID" value="CAG5090266.1"/>
    <property type="molecule type" value="Genomic_DNA"/>
</dbReference>
<name>A0ABN7S6S4_OIKDI</name>
<organism evidence="1 2">
    <name type="scientific">Oikopleura dioica</name>
    <name type="common">Tunicate</name>
    <dbReference type="NCBI Taxonomy" id="34765"/>
    <lineage>
        <taxon>Eukaryota</taxon>
        <taxon>Metazoa</taxon>
        <taxon>Chordata</taxon>
        <taxon>Tunicata</taxon>
        <taxon>Appendicularia</taxon>
        <taxon>Copelata</taxon>
        <taxon>Oikopleuridae</taxon>
        <taxon>Oikopleura</taxon>
    </lineage>
</organism>
<evidence type="ECO:0000313" key="1">
    <source>
        <dbReference type="EMBL" id="CAG5090266.1"/>
    </source>
</evidence>